<evidence type="ECO:0000256" key="4">
    <source>
        <dbReference type="SAM" id="Phobius"/>
    </source>
</evidence>
<reference evidence="7" key="1">
    <citation type="journal article" date="2005" name="Nature">
        <title>Sequencing of Aspergillus nidulans and comparative analysis with A. fumigatus and A. oryzae.</title>
        <authorList>
            <person name="Galagan J.E."/>
            <person name="Calvo S.E."/>
            <person name="Cuomo C."/>
            <person name="Ma L.J."/>
            <person name="Wortman J.R."/>
            <person name="Batzoglou S."/>
            <person name="Lee S.I."/>
            <person name="Basturkmen M."/>
            <person name="Spevak C.C."/>
            <person name="Clutterbuck J."/>
            <person name="Kapitonov V."/>
            <person name="Jurka J."/>
            <person name="Scazzocchio C."/>
            <person name="Farman M."/>
            <person name="Butler J."/>
            <person name="Purcell S."/>
            <person name="Harris S."/>
            <person name="Braus G.H."/>
            <person name="Draht O."/>
            <person name="Busch S."/>
            <person name="D'Enfert C."/>
            <person name="Bouchier C."/>
            <person name="Goldman G.H."/>
            <person name="Bell-Pedersen D."/>
            <person name="Griffiths-Jones S."/>
            <person name="Doonan J.H."/>
            <person name="Yu J."/>
            <person name="Vienken K."/>
            <person name="Pain A."/>
            <person name="Freitag M."/>
            <person name="Selker E.U."/>
            <person name="Archer D.B."/>
            <person name="Penalva M.A."/>
            <person name="Oakley B.R."/>
            <person name="Momany M."/>
            <person name="Tanaka T."/>
            <person name="Kumagai T."/>
            <person name="Asai K."/>
            <person name="Machida M."/>
            <person name="Nierman W.C."/>
            <person name="Denning D.W."/>
            <person name="Caddick M."/>
            <person name="Hynes M."/>
            <person name="Paoletti M."/>
            <person name="Fischer R."/>
            <person name="Miller B."/>
            <person name="Dyer P."/>
            <person name="Sachs M.S."/>
            <person name="Osmani S.A."/>
            <person name="Birren B.W."/>
        </authorList>
    </citation>
    <scope>NUCLEOTIDE SEQUENCE [LARGE SCALE GENOMIC DNA]</scope>
    <source>
        <strain evidence="7">FGSC A4 / ATCC 38163 / CBS 112.46 / NRRL 194 / M139</strain>
    </source>
</reference>
<organism evidence="6 7">
    <name type="scientific">Emericella nidulans (strain FGSC A4 / ATCC 38163 / CBS 112.46 / NRRL 194 / M139)</name>
    <name type="common">Aspergillus nidulans</name>
    <dbReference type="NCBI Taxonomy" id="227321"/>
    <lineage>
        <taxon>Eukaryota</taxon>
        <taxon>Fungi</taxon>
        <taxon>Dikarya</taxon>
        <taxon>Ascomycota</taxon>
        <taxon>Pezizomycotina</taxon>
        <taxon>Eurotiomycetes</taxon>
        <taxon>Eurotiomycetidae</taxon>
        <taxon>Eurotiales</taxon>
        <taxon>Aspergillaceae</taxon>
        <taxon>Aspergillus</taxon>
        <taxon>Aspergillus subgen. Nidulantes</taxon>
    </lineage>
</organism>
<dbReference type="STRING" id="227321.C8V9S2"/>
<accession>C8V9S2</accession>
<dbReference type="GO" id="GO:0007064">
    <property type="term" value="P:mitotic sister chromatid cohesion"/>
    <property type="evidence" value="ECO:0000318"/>
    <property type="project" value="GO_Central"/>
</dbReference>
<feature type="transmembrane region" description="Helical" evidence="4">
    <location>
        <begin position="55"/>
        <end position="76"/>
    </location>
</feature>
<evidence type="ECO:0000313" key="7">
    <source>
        <dbReference type="Proteomes" id="UP000000560"/>
    </source>
</evidence>
<keyword evidence="2" id="KW-0539">Nucleus</keyword>
<dbReference type="Pfam" id="PF04825">
    <property type="entry name" value="Rad21_Rec8_N"/>
    <property type="match status" value="1"/>
</dbReference>
<comment type="subcellular location">
    <subcellularLocation>
        <location evidence="1">Nucleus</location>
    </subcellularLocation>
</comment>
<dbReference type="HOGENOM" id="CLU_025342_0_0_1"/>
<dbReference type="InParanoid" id="C8V9S2"/>
<evidence type="ECO:0000256" key="2">
    <source>
        <dbReference type="ARBA" id="ARBA00023242"/>
    </source>
</evidence>
<proteinExistence type="predicted"/>
<gene>
    <name evidence="6" type="ORF">ANIA_11113</name>
</gene>
<dbReference type="InterPro" id="IPR039781">
    <property type="entry name" value="Rad21/Rec8-like"/>
</dbReference>
<dbReference type="GO" id="GO:0030892">
    <property type="term" value="C:mitotic cohesin complex"/>
    <property type="evidence" value="ECO:0000318"/>
    <property type="project" value="GO_Central"/>
</dbReference>
<feature type="transmembrane region" description="Helical" evidence="4">
    <location>
        <begin position="6"/>
        <end position="25"/>
    </location>
</feature>
<dbReference type="AlphaFoldDB" id="C8V9S2"/>
<dbReference type="OrthoDB" id="5427633at2759"/>
<dbReference type="InterPro" id="IPR006910">
    <property type="entry name" value="Rad21_Rec8_N"/>
</dbReference>
<dbReference type="eggNOG" id="KOG1213">
    <property type="taxonomic scope" value="Eukaryota"/>
</dbReference>
<sequence>MVLGRLSAATLSFFPALLSILPFFLSHFLKHARQYWPTSSLNVLETRYSEARKQVFVAVPTTLVFLELVGALVLVLTSPEHGVATVWLVATLGARSISRRLNRRTIQNVDVPKACNVIIDPAAPMALRLQSNLLYGISRVYSQQCGYTLLDVQAMHDKMRQTLRSVPAGGLDPSAGKARPEQLVLPYDPSFLPENNLPGLGLDLSKLNRLLETESSQQSNVSIPRTPDLSQSALSNSSVLGLNIPSDENILRDMGGFSSEADVASSAKGGLDFGRVLTSSLHDEGGVLLQPDFEFDENGNIVELGGRTQNEVRTRPPLLADEDIEMAITNEPARPVRPAVFCDGDEAPREPVEIETHGATAPQRQRGPKFLASDLQTALRNAELAAMNEDYMHNVALAARQKRQNRVSTQAKRNAAYWVFRLGIGSVGAGVGSSRVIHPLHFFSGDELYETLVSHKRPLEDEPEAEGRRVRAREDDEQGRMDIVDDTNLWNEDVELGRHQSPPLYDDNSSQMPWNITASVQSSRHGASVANIFGGLGSVSDLSSRGLPESVASFGRAPSVGPSGIGRSRNRLTSASPLAGRGFPYDLDNLSIPGHYDDDLDKLEGFDLGNYLDENVMGDDNSNADVAGPSHRSQELQNSLTESVMDQEGLNFLGFMAAKIQSLKPAEGASATEITFSTLLPYQDTSATVATQGLMHILALATKGFLKVRQDEYQDQSNADDGVRYEFGEIFVSLAEV</sequence>
<evidence type="ECO:0000256" key="1">
    <source>
        <dbReference type="ARBA" id="ARBA00004123"/>
    </source>
</evidence>
<dbReference type="PANTHER" id="PTHR12585:SF70">
    <property type="entry name" value="RAD21_REC8 N TERMINAL DOMAIN PROTEIN (AFU_ORTHOLOGUE AFUA_6G02900)"/>
    <property type="match status" value="1"/>
</dbReference>
<dbReference type="GO" id="GO:0005634">
    <property type="term" value="C:nucleus"/>
    <property type="evidence" value="ECO:0007669"/>
    <property type="project" value="UniProtKB-SubCell"/>
</dbReference>
<feature type="region of interest" description="Disordered" evidence="3">
    <location>
        <begin position="215"/>
        <end position="234"/>
    </location>
</feature>
<dbReference type="PANTHER" id="PTHR12585">
    <property type="entry name" value="SCC1 / RAD21 FAMILY MEMBER"/>
    <property type="match status" value="1"/>
</dbReference>
<name>C8V9S2_EMENI</name>
<dbReference type="Proteomes" id="UP000000560">
    <property type="component" value="Chromosome III"/>
</dbReference>
<dbReference type="RefSeq" id="XP_682040.2">
    <property type="nucleotide sequence ID" value="XM_676948.2"/>
</dbReference>
<dbReference type="KEGG" id="ani:ANIA_11113"/>
<evidence type="ECO:0000256" key="3">
    <source>
        <dbReference type="SAM" id="MobiDB-lite"/>
    </source>
</evidence>
<evidence type="ECO:0000313" key="6">
    <source>
        <dbReference type="EMBL" id="CBF78060.1"/>
    </source>
</evidence>
<protein>
    <submittedName>
        <fullName evidence="6">Rad21/Rec8 N terminal domain protein (AFU_orthologue AFUA_6G02900)</fullName>
    </submittedName>
</protein>
<dbReference type="GeneID" id="2868311"/>
<dbReference type="CDD" id="cd21789">
    <property type="entry name" value="Rad21_Rec8_M_SpRec8p-like"/>
    <property type="match status" value="1"/>
</dbReference>
<evidence type="ECO:0000259" key="5">
    <source>
        <dbReference type="Pfam" id="PF04825"/>
    </source>
</evidence>
<dbReference type="OMA" id="QQCHYVL"/>
<feature type="domain" description="Rad21/Rec8-like protein N-terminal" evidence="5">
    <location>
        <begin position="75"/>
        <end position="179"/>
    </location>
</feature>
<dbReference type="EMBL" id="BN001303">
    <property type="protein sequence ID" value="CBF78060.1"/>
    <property type="molecule type" value="Genomic_DNA"/>
</dbReference>
<keyword evidence="7" id="KW-1185">Reference proteome</keyword>
<reference evidence="7" key="2">
    <citation type="journal article" date="2009" name="Fungal Genet. Biol.">
        <title>The 2008 update of the Aspergillus nidulans genome annotation: a community effort.</title>
        <authorList>
            <person name="Wortman J.R."/>
            <person name="Gilsenan J.M."/>
            <person name="Joardar V."/>
            <person name="Deegan J."/>
            <person name="Clutterbuck J."/>
            <person name="Andersen M.R."/>
            <person name="Archer D."/>
            <person name="Bencina M."/>
            <person name="Braus G."/>
            <person name="Coutinho P."/>
            <person name="von Dohren H."/>
            <person name="Doonan J."/>
            <person name="Driessen A.J."/>
            <person name="Durek P."/>
            <person name="Espeso E."/>
            <person name="Fekete E."/>
            <person name="Flipphi M."/>
            <person name="Estrada C.G."/>
            <person name="Geysens S."/>
            <person name="Goldman G."/>
            <person name="de Groot P.W."/>
            <person name="Hansen K."/>
            <person name="Harris S.D."/>
            <person name="Heinekamp T."/>
            <person name="Helmstaedt K."/>
            <person name="Henrissat B."/>
            <person name="Hofmann G."/>
            <person name="Homan T."/>
            <person name="Horio T."/>
            <person name="Horiuchi H."/>
            <person name="James S."/>
            <person name="Jones M."/>
            <person name="Karaffa L."/>
            <person name="Karanyi Z."/>
            <person name="Kato M."/>
            <person name="Keller N."/>
            <person name="Kelly D.E."/>
            <person name="Kiel J.A."/>
            <person name="Kim J.M."/>
            <person name="van der Klei I.J."/>
            <person name="Klis F.M."/>
            <person name="Kovalchuk A."/>
            <person name="Krasevec N."/>
            <person name="Kubicek C.P."/>
            <person name="Liu B."/>
            <person name="Maccabe A."/>
            <person name="Meyer V."/>
            <person name="Mirabito P."/>
            <person name="Miskei M."/>
            <person name="Mos M."/>
            <person name="Mullins J."/>
            <person name="Nelson D.R."/>
            <person name="Nielsen J."/>
            <person name="Oakley B.R."/>
            <person name="Osmani S.A."/>
            <person name="Pakula T."/>
            <person name="Paszewski A."/>
            <person name="Paulsen I."/>
            <person name="Pilsyk S."/>
            <person name="Pocsi I."/>
            <person name="Punt P.J."/>
            <person name="Ram A.F."/>
            <person name="Ren Q."/>
            <person name="Robellet X."/>
            <person name="Robson G."/>
            <person name="Seiboth B."/>
            <person name="van Solingen P."/>
            <person name="Specht T."/>
            <person name="Sun J."/>
            <person name="Taheri-Talesh N."/>
            <person name="Takeshita N."/>
            <person name="Ussery D."/>
            <person name="vanKuyk P.A."/>
            <person name="Visser H."/>
            <person name="van de Vondervoort P.J."/>
            <person name="de Vries R.P."/>
            <person name="Walton J."/>
            <person name="Xiang X."/>
            <person name="Xiong Y."/>
            <person name="Zeng A.P."/>
            <person name="Brandt B.W."/>
            <person name="Cornell M.J."/>
            <person name="van den Hondel C.A."/>
            <person name="Visser J."/>
            <person name="Oliver S.G."/>
            <person name="Turner G."/>
        </authorList>
    </citation>
    <scope>GENOME REANNOTATION</scope>
    <source>
        <strain evidence="7">FGSC A4 / ATCC 38163 / CBS 112.46 / NRRL 194 / M139</strain>
    </source>
</reference>
<keyword evidence="4" id="KW-0472">Membrane</keyword>
<dbReference type="VEuPathDB" id="FungiDB:AN11113"/>
<keyword evidence="4" id="KW-1133">Transmembrane helix</keyword>
<keyword evidence="4" id="KW-0812">Transmembrane</keyword>
<dbReference type="GO" id="GO:0003682">
    <property type="term" value="F:chromatin binding"/>
    <property type="evidence" value="ECO:0000318"/>
    <property type="project" value="GO_Central"/>
</dbReference>